<dbReference type="EMBL" id="CP016397">
    <property type="protein sequence ID" value="ASQ45813.1"/>
    <property type="molecule type" value="Genomic_DNA"/>
</dbReference>
<evidence type="ECO:0000313" key="7">
    <source>
        <dbReference type="Proteomes" id="UP000201728"/>
    </source>
</evidence>
<dbReference type="Proteomes" id="UP000201728">
    <property type="component" value="Chromosome"/>
</dbReference>
<dbReference type="RefSeq" id="WP_094090833.1">
    <property type="nucleotide sequence ID" value="NZ_CP016397.1"/>
</dbReference>
<proteinExistence type="inferred from homology"/>
<protein>
    <recommendedName>
        <fullName evidence="3">Large ribosomal RNA subunit accumulation protein YceD</fullName>
    </recommendedName>
    <alternativeName>
        <fullName evidence="5">23S rRNA accumulation protein YceD</fullName>
    </alternativeName>
</protein>
<keyword evidence="7" id="KW-1185">Reference proteome</keyword>
<dbReference type="AlphaFoldDB" id="A0A222P1U5"/>
<name>A0A222P1U5_9GAMM</name>
<accession>A0A222P1U5</accession>
<evidence type="ECO:0000256" key="2">
    <source>
        <dbReference type="ARBA" id="ARBA00010740"/>
    </source>
</evidence>
<keyword evidence="4" id="KW-0690">Ribosome biogenesis</keyword>
<dbReference type="Pfam" id="PF02620">
    <property type="entry name" value="YceD"/>
    <property type="match status" value="1"/>
</dbReference>
<evidence type="ECO:0000313" key="6">
    <source>
        <dbReference type="EMBL" id="ASQ45813.1"/>
    </source>
</evidence>
<evidence type="ECO:0000256" key="4">
    <source>
        <dbReference type="ARBA" id="ARBA00022517"/>
    </source>
</evidence>
<comment type="similarity">
    <text evidence="2">Belongs to the DUF177 domain family.</text>
</comment>
<evidence type="ECO:0000256" key="3">
    <source>
        <dbReference type="ARBA" id="ARBA00015716"/>
    </source>
</evidence>
<reference evidence="7" key="1">
    <citation type="submission" date="2016-07" db="EMBL/GenBank/DDBJ databases">
        <authorList>
            <person name="Florea S."/>
            <person name="Webb J.S."/>
            <person name="Jaromczyk J."/>
            <person name="Schardl C.L."/>
        </authorList>
    </citation>
    <scope>NUCLEOTIDE SEQUENCE [LARGE SCALE GENOMIC DNA]</scope>
    <source>
        <strain evidence="7">CDC-D5610</strain>
    </source>
</reference>
<dbReference type="GO" id="GO:0005829">
    <property type="term" value="C:cytosol"/>
    <property type="evidence" value="ECO:0007669"/>
    <property type="project" value="TreeGrafter"/>
</dbReference>
<gene>
    <name evidence="6" type="ORF">clem_06290</name>
</gene>
<evidence type="ECO:0000256" key="1">
    <source>
        <dbReference type="ARBA" id="ARBA00002868"/>
    </source>
</evidence>
<organism evidence="6 7">
    <name type="scientific">Legionella clemsonensis</name>
    <dbReference type="NCBI Taxonomy" id="1867846"/>
    <lineage>
        <taxon>Bacteria</taxon>
        <taxon>Pseudomonadati</taxon>
        <taxon>Pseudomonadota</taxon>
        <taxon>Gammaproteobacteria</taxon>
        <taxon>Legionellales</taxon>
        <taxon>Legionellaceae</taxon>
        <taxon>Legionella</taxon>
    </lineage>
</organism>
<dbReference type="InterPro" id="IPR039255">
    <property type="entry name" value="YceD_bac"/>
</dbReference>
<dbReference type="PANTHER" id="PTHR38099:SF1">
    <property type="entry name" value="LARGE RIBOSOMAL RNA SUBUNIT ACCUMULATION PROTEIN YCED"/>
    <property type="match status" value="1"/>
</dbReference>
<dbReference type="InterPro" id="IPR003772">
    <property type="entry name" value="YceD"/>
</dbReference>
<evidence type="ECO:0000256" key="5">
    <source>
        <dbReference type="ARBA" id="ARBA00031841"/>
    </source>
</evidence>
<dbReference type="GO" id="GO:0042254">
    <property type="term" value="P:ribosome biogenesis"/>
    <property type="evidence" value="ECO:0007669"/>
    <property type="project" value="UniProtKB-KW"/>
</dbReference>
<dbReference type="KEGG" id="lcd:clem_06290"/>
<comment type="function">
    <text evidence="1">Plays a role in synthesis, processing and/or stability of 23S rRNA.</text>
</comment>
<dbReference type="OrthoDB" id="9786771at2"/>
<dbReference type="PANTHER" id="PTHR38099">
    <property type="entry name" value="LARGE RIBOSOMAL RNA SUBUNIT ACCUMULATION PROTEIN YCED"/>
    <property type="match status" value="1"/>
</dbReference>
<sequence length="142" mass="16041">MLINVKTVAAKAAPELVTLQLHDRLPAHINSDCKITCQFAVENQNNYYVLTLDVSSNLTITCQRCLKNFNYQHNNVTHLAICSSDEMAEKLMSQYESVIAVNNEVDLAELVTDELHLYTPELHAEITDCDTEMNHFIGAERT</sequence>